<organism evidence="2 3">
    <name type="scientific">Humitalea rosea</name>
    <dbReference type="NCBI Taxonomy" id="990373"/>
    <lineage>
        <taxon>Bacteria</taxon>
        <taxon>Pseudomonadati</taxon>
        <taxon>Pseudomonadota</taxon>
        <taxon>Alphaproteobacteria</taxon>
        <taxon>Acetobacterales</taxon>
        <taxon>Roseomonadaceae</taxon>
        <taxon>Humitalea</taxon>
    </lineage>
</organism>
<dbReference type="RefSeq" id="WP_281271360.1">
    <property type="nucleotide sequence ID" value="NZ_QKYU01000024.1"/>
</dbReference>
<protein>
    <submittedName>
        <fullName evidence="2">DDE family transposase</fullName>
    </submittedName>
</protein>
<keyword evidence="3" id="KW-1185">Reference proteome</keyword>
<gene>
    <name evidence="2" type="ORF">C8P66_12455</name>
</gene>
<accession>A0A2W7I5H0</accession>
<sequence>MADVCGQRSLIGHFSALDEPRQPGKVLYPLPEIMLLVLCATLSGAEDFVEVRFWGREKLPLACRPGPSRTSPEHTPISAW</sequence>
<evidence type="ECO:0000259" key="1">
    <source>
        <dbReference type="Pfam" id="PF13808"/>
    </source>
</evidence>
<proteinExistence type="predicted"/>
<dbReference type="AlphaFoldDB" id="A0A2W7I5H0"/>
<evidence type="ECO:0000313" key="2">
    <source>
        <dbReference type="EMBL" id="PZW40415.1"/>
    </source>
</evidence>
<reference evidence="2 3" key="1">
    <citation type="submission" date="2018-06" db="EMBL/GenBank/DDBJ databases">
        <title>Genomic Encyclopedia of Archaeal and Bacterial Type Strains, Phase II (KMG-II): from individual species to whole genera.</title>
        <authorList>
            <person name="Goeker M."/>
        </authorList>
    </citation>
    <scope>NUCLEOTIDE SEQUENCE [LARGE SCALE GENOMIC DNA]</scope>
    <source>
        <strain evidence="2 3">DSM 24525</strain>
    </source>
</reference>
<dbReference type="EMBL" id="QKYU01000024">
    <property type="protein sequence ID" value="PZW40415.1"/>
    <property type="molecule type" value="Genomic_DNA"/>
</dbReference>
<evidence type="ECO:0000313" key="3">
    <source>
        <dbReference type="Proteomes" id="UP000249688"/>
    </source>
</evidence>
<dbReference type="InterPro" id="IPR032806">
    <property type="entry name" value="YbfD_N"/>
</dbReference>
<name>A0A2W7I5H0_9PROT</name>
<dbReference type="Pfam" id="PF13808">
    <property type="entry name" value="DDE_Tnp_1_assoc"/>
    <property type="match status" value="1"/>
</dbReference>
<feature type="domain" description="H repeat-associated protein N-terminal" evidence="1">
    <location>
        <begin position="12"/>
        <end position="75"/>
    </location>
</feature>
<dbReference type="Proteomes" id="UP000249688">
    <property type="component" value="Unassembled WGS sequence"/>
</dbReference>
<comment type="caution">
    <text evidence="2">The sequence shown here is derived from an EMBL/GenBank/DDBJ whole genome shotgun (WGS) entry which is preliminary data.</text>
</comment>